<dbReference type="AlphaFoldDB" id="A0A643JR20"/>
<reference evidence="1" key="1">
    <citation type="submission" date="2019-09" db="EMBL/GenBank/DDBJ databases">
        <title>Genomic analysis of Haloferax sp. CBA1149.</title>
        <authorList>
            <person name="Roh S.W."/>
        </authorList>
    </citation>
    <scope>NUCLEOTIDE SEQUENCE</scope>
    <source>
        <strain evidence="1">CBA1149</strain>
    </source>
</reference>
<accession>A0A643JR20</accession>
<organism evidence="1">
    <name type="scientific">Haloferax sp. CBA1149</name>
    <dbReference type="NCBI Taxonomy" id="2650753"/>
    <lineage>
        <taxon>Archaea</taxon>
        <taxon>Methanobacteriati</taxon>
        <taxon>Methanobacteriota</taxon>
        <taxon>Stenosarchaea group</taxon>
        <taxon>Halobacteria</taxon>
        <taxon>Halobacteriales</taxon>
        <taxon>Haloferacaceae</taxon>
        <taxon>Haloferax</taxon>
    </lineage>
</organism>
<name>A0A643JR20_9EURY</name>
<comment type="caution">
    <text evidence="1">The sequence shown here is derived from an EMBL/GenBank/DDBJ whole genome shotgun (WGS) entry which is preliminary data.</text>
</comment>
<gene>
    <name evidence="1" type="ORF">Hfx1149_17280</name>
</gene>
<evidence type="ECO:0000313" key="1">
    <source>
        <dbReference type="EMBL" id="KAB1184815.1"/>
    </source>
</evidence>
<proteinExistence type="predicted"/>
<dbReference type="EMBL" id="VZUS01000006">
    <property type="protein sequence ID" value="KAB1184815.1"/>
    <property type="molecule type" value="Genomic_DNA"/>
</dbReference>
<dbReference type="RefSeq" id="WP_151139979.1">
    <property type="nucleotide sequence ID" value="NZ_VZUS01000006.1"/>
</dbReference>
<sequence length="229" mass="26405">MTDKIEFNPEKTAELIKKHGRHIHDEDAQEERLRDLIQLDKETDLNRRNLQNKLRENFDELSKHNGELRPHIRFPLDSEAFENAIKKTLDGEVAGVSAEGYVIDFDAWNDMGTIQMGIDIQQLIESTLTNPDMWDVEYSGPDDYDTVISYYDGEPALLQPEVQSREFPSHYVVDTYYTTLLRDMSNECAEAVDTMHEVVDAIPDVHWGGEPKLTRVGATYRFASTLRVR</sequence>
<protein>
    <submittedName>
        <fullName evidence="1">Uncharacterized protein</fullName>
    </submittedName>
</protein>